<name>A0A5D4M224_9BACI</name>
<protein>
    <submittedName>
        <fullName evidence="1">Uncharacterized protein</fullName>
    </submittedName>
</protein>
<evidence type="ECO:0000313" key="1">
    <source>
        <dbReference type="EMBL" id="TYR95696.1"/>
    </source>
</evidence>
<reference evidence="1 2" key="1">
    <citation type="submission" date="2019-08" db="EMBL/GenBank/DDBJ databases">
        <title>Bacillus genomes from the desert of Cuatro Cienegas, Coahuila.</title>
        <authorList>
            <person name="Olmedo-Alvarez G."/>
        </authorList>
    </citation>
    <scope>NUCLEOTIDE SEQUENCE [LARGE SCALE GENOMIC DNA]</scope>
    <source>
        <strain evidence="1 2">CH128b_4D</strain>
    </source>
</reference>
<dbReference type="Proteomes" id="UP000325182">
    <property type="component" value="Unassembled WGS sequence"/>
</dbReference>
<proteinExistence type="predicted"/>
<comment type="caution">
    <text evidence="1">The sequence shown here is derived from an EMBL/GenBank/DDBJ whole genome shotgun (WGS) entry which is preliminary data.</text>
</comment>
<organism evidence="1 2">
    <name type="scientific">Rossellomorea vietnamensis</name>
    <dbReference type="NCBI Taxonomy" id="218284"/>
    <lineage>
        <taxon>Bacteria</taxon>
        <taxon>Bacillati</taxon>
        <taxon>Bacillota</taxon>
        <taxon>Bacilli</taxon>
        <taxon>Bacillales</taxon>
        <taxon>Bacillaceae</taxon>
        <taxon>Rossellomorea</taxon>
    </lineage>
</organism>
<dbReference type="EMBL" id="VTEG01000028">
    <property type="protein sequence ID" value="TYR95696.1"/>
    <property type="molecule type" value="Genomic_DNA"/>
</dbReference>
<dbReference type="RefSeq" id="WP_148955167.1">
    <property type="nucleotide sequence ID" value="NZ_VTEG01000028.1"/>
</dbReference>
<evidence type="ECO:0000313" key="2">
    <source>
        <dbReference type="Proteomes" id="UP000325182"/>
    </source>
</evidence>
<sequence>MIKIIRYKHAWGKQYDFDLLVDGEHRTVRMWGVDGGKGNVFILFYGPRPDKEGFEEDNAIQDAINEHMQFWLLLADFSPSEVFE</sequence>
<dbReference type="AlphaFoldDB" id="A0A5D4M224"/>
<accession>A0A5D4M224</accession>
<gene>
    <name evidence="1" type="ORF">FZC84_21120</name>
</gene>